<sequence length="687" mass="76688">MLKIQSLNFRFVLPLVGLVHPVLAQDFLEATVVTASRVEQSQLESPYSISIIGKDEIVNEQLRTVPEALRNTSGVLIQKTTHGHGSPFIRGFTGRQNLLLVDGVRLNNSTWRSGPIQYWNTLDVYSVDRMELVKGPGSVMYGSDSLGGTLNLFSKGAEFRDQKGFFQDGSLFYRFDTNSQSHIGRMEQRIGEGGKWGLNLGISVKSYGDIRDSYFGQMNRTGYPEQNVDLKFSYALSETTQMDLAYQYVNQDDVWRWHSTTNNKGWTHGDHVTQPGKLDYRIYDQERSLTYAKFSGTNAEGMMEEWTSTFSYQKTQDSEKRSDPRWSVSDVQTLGMSFQASGVVGPGRLIWGGDFYHDAVDTDASDPSRRPVADNSRYDSLGGFAQYNWDLTETFHLDLGARASYFDAAWDNAYNRNIDADESGDGDWSDLSLSVRATYDFSQDWVLFGGVSEGFRAPNLADLTGSTVSRSSDEVIGSSDLDAEKTLSYELGTKADFRDVTVSLTSFYTQIRNPITSAGETIGGVDYLRLTNGEEGYIWGLEGDAAWRISEQWGLFGNLTYQDGKQKSREVIGGPVLEDTVSRLAPLFGSVRLRWTQTGGKYWIEGQILGAATQNNLSKKDLDDDQRIPTNGTPGYLVGSVRGGWQARENLLVTLGIENFTDEDYRVHGSGLNEQGLNALIGVKYDW</sequence>
<comment type="subcellular location">
    <subcellularLocation>
        <location evidence="1 10">Cell outer membrane</location>
        <topology evidence="1 10">Multi-pass membrane protein</topology>
    </subcellularLocation>
</comment>
<evidence type="ECO:0000256" key="12">
    <source>
        <dbReference type="SAM" id="SignalP"/>
    </source>
</evidence>
<evidence type="ECO:0000256" key="10">
    <source>
        <dbReference type="PROSITE-ProRule" id="PRU01360"/>
    </source>
</evidence>
<evidence type="ECO:0000256" key="8">
    <source>
        <dbReference type="ARBA" id="ARBA00023170"/>
    </source>
</evidence>
<evidence type="ECO:0000256" key="4">
    <source>
        <dbReference type="ARBA" id="ARBA00022692"/>
    </source>
</evidence>
<dbReference type="InterPro" id="IPR012910">
    <property type="entry name" value="Plug_dom"/>
</dbReference>
<evidence type="ECO:0000256" key="7">
    <source>
        <dbReference type="ARBA" id="ARBA00023136"/>
    </source>
</evidence>
<dbReference type="PANTHER" id="PTHR30069:SF29">
    <property type="entry name" value="HEMOGLOBIN AND HEMOGLOBIN-HAPTOGLOBIN-BINDING PROTEIN 1-RELATED"/>
    <property type="match status" value="1"/>
</dbReference>
<dbReference type="Proteomes" id="UP000239907">
    <property type="component" value="Unassembled WGS sequence"/>
</dbReference>
<keyword evidence="3 10" id="KW-1134">Transmembrane beta strand</keyword>
<evidence type="ECO:0000313" key="15">
    <source>
        <dbReference type="EMBL" id="PQJ27167.1"/>
    </source>
</evidence>
<dbReference type="Gene3D" id="2.40.170.20">
    <property type="entry name" value="TonB-dependent receptor, beta-barrel domain"/>
    <property type="match status" value="1"/>
</dbReference>
<dbReference type="InterPro" id="IPR037066">
    <property type="entry name" value="Plug_dom_sf"/>
</dbReference>
<evidence type="ECO:0000313" key="16">
    <source>
        <dbReference type="Proteomes" id="UP000239907"/>
    </source>
</evidence>
<evidence type="ECO:0000256" key="6">
    <source>
        <dbReference type="ARBA" id="ARBA00023077"/>
    </source>
</evidence>
<dbReference type="SUPFAM" id="SSF56935">
    <property type="entry name" value="Porins"/>
    <property type="match status" value="1"/>
</dbReference>
<reference evidence="15 16" key="1">
    <citation type="submission" date="2016-12" db="EMBL/GenBank/DDBJ databases">
        <title>Study of bacterial adaptation to deep sea.</title>
        <authorList>
            <person name="Song J."/>
            <person name="Yoshizawa S."/>
            <person name="Kogure K."/>
        </authorList>
    </citation>
    <scope>NUCLEOTIDE SEQUENCE [LARGE SCALE GENOMIC DNA]</scope>
    <source>
        <strain evidence="15 16">SAORIC-165</strain>
    </source>
</reference>
<accession>A0A2S7TY47</accession>
<feature type="chain" id="PRO_5015778562" description="TonB-dependent receptor" evidence="12">
    <location>
        <begin position="25"/>
        <end position="687"/>
    </location>
</feature>
<feature type="domain" description="TonB-dependent receptor-like beta-barrel" evidence="13">
    <location>
        <begin position="218"/>
        <end position="659"/>
    </location>
</feature>
<feature type="domain" description="TonB-dependent receptor plug" evidence="14">
    <location>
        <begin position="42"/>
        <end position="149"/>
    </location>
</feature>
<dbReference type="InterPro" id="IPR000531">
    <property type="entry name" value="Beta-barrel_TonB"/>
</dbReference>
<dbReference type="Pfam" id="PF00593">
    <property type="entry name" value="TonB_dep_Rec_b-barrel"/>
    <property type="match status" value="1"/>
</dbReference>
<keyword evidence="6 11" id="KW-0798">TonB box</keyword>
<dbReference type="CDD" id="cd01347">
    <property type="entry name" value="ligand_gated_channel"/>
    <property type="match status" value="1"/>
</dbReference>
<keyword evidence="2 10" id="KW-0813">Transport</keyword>
<dbReference type="GO" id="GO:0015344">
    <property type="term" value="F:siderophore uptake transmembrane transporter activity"/>
    <property type="evidence" value="ECO:0007669"/>
    <property type="project" value="TreeGrafter"/>
</dbReference>
<feature type="signal peptide" evidence="12">
    <location>
        <begin position="1"/>
        <end position="24"/>
    </location>
</feature>
<comment type="similarity">
    <text evidence="10 11">Belongs to the TonB-dependent receptor family.</text>
</comment>
<dbReference type="PANTHER" id="PTHR30069">
    <property type="entry name" value="TONB-DEPENDENT OUTER MEMBRANE RECEPTOR"/>
    <property type="match status" value="1"/>
</dbReference>
<dbReference type="InterPro" id="IPR039426">
    <property type="entry name" value="TonB-dep_rcpt-like"/>
</dbReference>
<protein>
    <recommendedName>
        <fullName evidence="17">TonB-dependent receptor</fullName>
    </recommendedName>
</protein>
<dbReference type="GO" id="GO:0009279">
    <property type="term" value="C:cell outer membrane"/>
    <property type="evidence" value="ECO:0007669"/>
    <property type="project" value="UniProtKB-SubCell"/>
</dbReference>
<evidence type="ECO:0000256" key="11">
    <source>
        <dbReference type="RuleBase" id="RU003357"/>
    </source>
</evidence>
<dbReference type="Gene3D" id="2.170.130.10">
    <property type="entry name" value="TonB-dependent receptor, plug domain"/>
    <property type="match status" value="1"/>
</dbReference>
<dbReference type="PROSITE" id="PS52016">
    <property type="entry name" value="TONB_DEPENDENT_REC_3"/>
    <property type="match status" value="1"/>
</dbReference>
<keyword evidence="16" id="KW-1185">Reference proteome</keyword>
<proteinExistence type="inferred from homology"/>
<evidence type="ECO:0000256" key="2">
    <source>
        <dbReference type="ARBA" id="ARBA00022448"/>
    </source>
</evidence>
<evidence type="ECO:0000256" key="9">
    <source>
        <dbReference type="ARBA" id="ARBA00023237"/>
    </source>
</evidence>
<name>A0A2S7TY47_9BACT</name>
<evidence type="ECO:0000259" key="13">
    <source>
        <dbReference type="Pfam" id="PF00593"/>
    </source>
</evidence>
<keyword evidence="7 10" id="KW-0472">Membrane</keyword>
<evidence type="ECO:0008006" key="17">
    <source>
        <dbReference type="Google" id="ProtNLM"/>
    </source>
</evidence>
<evidence type="ECO:0000256" key="1">
    <source>
        <dbReference type="ARBA" id="ARBA00004571"/>
    </source>
</evidence>
<dbReference type="OrthoDB" id="9764669at2"/>
<dbReference type="InterPro" id="IPR036942">
    <property type="entry name" value="Beta-barrel_TonB_sf"/>
</dbReference>
<evidence type="ECO:0000256" key="5">
    <source>
        <dbReference type="ARBA" id="ARBA00022729"/>
    </source>
</evidence>
<dbReference type="AlphaFoldDB" id="A0A2S7TY47"/>
<keyword evidence="4 10" id="KW-0812">Transmembrane</keyword>
<evidence type="ECO:0000259" key="14">
    <source>
        <dbReference type="Pfam" id="PF07715"/>
    </source>
</evidence>
<keyword evidence="9 10" id="KW-0998">Cell outer membrane</keyword>
<dbReference type="EMBL" id="MQWA01000001">
    <property type="protein sequence ID" value="PQJ27167.1"/>
    <property type="molecule type" value="Genomic_DNA"/>
</dbReference>
<comment type="caution">
    <text evidence="15">The sequence shown here is derived from an EMBL/GenBank/DDBJ whole genome shotgun (WGS) entry which is preliminary data.</text>
</comment>
<dbReference type="GO" id="GO:0044718">
    <property type="term" value="P:siderophore transmembrane transport"/>
    <property type="evidence" value="ECO:0007669"/>
    <property type="project" value="TreeGrafter"/>
</dbReference>
<evidence type="ECO:0000256" key="3">
    <source>
        <dbReference type="ARBA" id="ARBA00022452"/>
    </source>
</evidence>
<dbReference type="Pfam" id="PF07715">
    <property type="entry name" value="Plug"/>
    <property type="match status" value="1"/>
</dbReference>
<gene>
    <name evidence="15" type="ORF">BSZ32_00740</name>
</gene>
<keyword evidence="8" id="KW-0675">Receptor</keyword>
<organism evidence="15 16">
    <name type="scientific">Rubritalea profundi</name>
    <dbReference type="NCBI Taxonomy" id="1658618"/>
    <lineage>
        <taxon>Bacteria</taxon>
        <taxon>Pseudomonadati</taxon>
        <taxon>Verrucomicrobiota</taxon>
        <taxon>Verrucomicrobiia</taxon>
        <taxon>Verrucomicrobiales</taxon>
        <taxon>Rubritaleaceae</taxon>
        <taxon>Rubritalea</taxon>
    </lineage>
</organism>
<keyword evidence="5 12" id="KW-0732">Signal</keyword>